<dbReference type="Proteomes" id="UP000002762">
    <property type="component" value="Unassembled WGS sequence"/>
</dbReference>
<proteinExistence type="predicted"/>
<dbReference type="Pfam" id="PF00172">
    <property type="entry name" value="Zn_clus"/>
    <property type="match status" value="1"/>
</dbReference>
<gene>
    <name evidence="4" type="ORF">BBA_09537</name>
</gene>
<reference evidence="4 5" key="1">
    <citation type="journal article" date="2012" name="Sci. Rep.">
        <title>Genomic perspectives on the evolution of fungal entomopathogenicity in Beauveria bassiana.</title>
        <authorList>
            <person name="Xiao G."/>
            <person name="Ying S.H."/>
            <person name="Zheng P."/>
            <person name="Wang Z.L."/>
            <person name="Zhang S."/>
            <person name="Xie X.Q."/>
            <person name="Shang Y."/>
            <person name="St Leger R.J."/>
            <person name="Zhao G.P."/>
            <person name="Wang C."/>
            <person name="Feng M.G."/>
        </authorList>
    </citation>
    <scope>NUCLEOTIDE SEQUENCE [LARGE SCALE GENOMIC DNA]</scope>
    <source>
        <strain evidence="4 5">ARSEF 2860</strain>
    </source>
</reference>
<evidence type="ECO:0000256" key="2">
    <source>
        <dbReference type="SAM" id="Phobius"/>
    </source>
</evidence>
<dbReference type="EMBL" id="JH725206">
    <property type="protein sequence ID" value="EJP61513.1"/>
    <property type="molecule type" value="Genomic_DNA"/>
</dbReference>
<keyword evidence="2" id="KW-0472">Membrane</keyword>
<dbReference type="HOGENOM" id="CLU_634558_0_0_1"/>
<name>J5J489_BEAB2</name>
<keyword evidence="2" id="KW-0812">Transmembrane</keyword>
<keyword evidence="5" id="KW-1185">Reference proteome</keyword>
<dbReference type="PANTHER" id="PTHR47256:SF1">
    <property type="entry name" value="ZN(II)2CYS6 TRANSCRIPTION FACTOR (EUROFUNG)"/>
    <property type="match status" value="1"/>
</dbReference>
<dbReference type="PANTHER" id="PTHR47256">
    <property type="entry name" value="ZN(II)2CYS6 TRANSCRIPTION FACTOR (EUROFUNG)-RELATED"/>
    <property type="match status" value="1"/>
</dbReference>
<dbReference type="InParanoid" id="J5J489"/>
<dbReference type="GO" id="GO:0000981">
    <property type="term" value="F:DNA-binding transcription factor activity, RNA polymerase II-specific"/>
    <property type="evidence" value="ECO:0007669"/>
    <property type="project" value="InterPro"/>
</dbReference>
<dbReference type="AlphaFoldDB" id="J5J489"/>
<dbReference type="PROSITE" id="PS00463">
    <property type="entry name" value="ZN2_CY6_FUNGAL_1"/>
    <property type="match status" value="1"/>
</dbReference>
<feature type="transmembrane region" description="Helical" evidence="2">
    <location>
        <begin position="313"/>
        <end position="334"/>
    </location>
</feature>
<accession>J5J489</accession>
<feature type="transmembrane region" description="Helical" evidence="2">
    <location>
        <begin position="285"/>
        <end position="306"/>
    </location>
</feature>
<dbReference type="GeneID" id="19892549"/>
<feature type="domain" description="Zn(2)-C6 fungal-type" evidence="3">
    <location>
        <begin position="40"/>
        <end position="70"/>
    </location>
</feature>
<evidence type="ECO:0000313" key="4">
    <source>
        <dbReference type="EMBL" id="EJP61513.1"/>
    </source>
</evidence>
<sequence>MSSDPPQPAFLRPILPRTELLPRRPPMRNLPPRRPVAQVACKSCRRARIKCNGARPSCSACDRKNQECIYRAETGESSNAALRRRHREDKEELRVLRSSHNALRRVVTALQTFKEDEAAAILRRLRESQDPMAVATQLEGGALLLQLRVAPRQSFASVYPPAAICRERQPLPRLSALRESEKDASQQPPDLDRPIRSVGLGSRGLVVDTYVRLLSDFTEDIENSVPTPKAPPILAVLYSCYSWWRRLRNILPPQLQTYSRQLYAFKMAGKLLLRCFYAARVLQTVLIATVFGFFAAVSFTWIWWFARRRCIWIVYRLVIPFVLISLIALISTSIPAMDDAHWSRSVLIATAIFSLRRQRSTRCRGFLTGGTGGGAFMPPATAATTTATLVARTLEAWSGHQHLTRFQVSVDSHPDRYILFVKEETEIASGTI</sequence>
<dbReference type="InterPro" id="IPR036864">
    <property type="entry name" value="Zn2-C6_fun-type_DNA-bd_sf"/>
</dbReference>
<dbReference type="RefSeq" id="XP_008602856.1">
    <property type="nucleotide sequence ID" value="XM_008604634.1"/>
</dbReference>
<evidence type="ECO:0000259" key="3">
    <source>
        <dbReference type="PROSITE" id="PS50048"/>
    </source>
</evidence>
<dbReference type="STRING" id="655819.J5J489"/>
<dbReference type="GO" id="GO:0008270">
    <property type="term" value="F:zinc ion binding"/>
    <property type="evidence" value="ECO:0007669"/>
    <property type="project" value="InterPro"/>
</dbReference>
<keyword evidence="1" id="KW-0539">Nucleus</keyword>
<keyword evidence="2" id="KW-1133">Transmembrane helix</keyword>
<dbReference type="Gene3D" id="4.10.240.10">
    <property type="entry name" value="Zn(2)-C6 fungal-type DNA-binding domain"/>
    <property type="match status" value="1"/>
</dbReference>
<dbReference type="InterPro" id="IPR053187">
    <property type="entry name" value="Notoamide_regulator"/>
</dbReference>
<organism evidence="4 5">
    <name type="scientific">Beauveria bassiana (strain ARSEF 2860)</name>
    <name type="common">White muscardine disease fungus</name>
    <name type="synonym">Tritirachium shiotae</name>
    <dbReference type="NCBI Taxonomy" id="655819"/>
    <lineage>
        <taxon>Eukaryota</taxon>
        <taxon>Fungi</taxon>
        <taxon>Dikarya</taxon>
        <taxon>Ascomycota</taxon>
        <taxon>Pezizomycotina</taxon>
        <taxon>Sordariomycetes</taxon>
        <taxon>Hypocreomycetidae</taxon>
        <taxon>Hypocreales</taxon>
        <taxon>Cordycipitaceae</taxon>
        <taxon>Beauveria</taxon>
    </lineage>
</organism>
<dbReference type="PROSITE" id="PS50048">
    <property type="entry name" value="ZN2_CY6_FUNGAL_2"/>
    <property type="match status" value="1"/>
</dbReference>
<evidence type="ECO:0000313" key="5">
    <source>
        <dbReference type="Proteomes" id="UP000002762"/>
    </source>
</evidence>
<dbReference type="OrthoDB" id="5156189at2759"/>
<dbReference type="SUPFAM" id="SSF57701">
    <property type="entry name" value="Zn2/Cys6 DNA-binding domain"/>
    <property type="match status" value="1"/>
</dbReference>
<evidence type="ECO:0000256" key="1">
    <source>
        <dbReference type="ARBA" id="ARBA00023242"/>
    </source>
</evidence>
<dbReference type="CDD" id="cd00067">
    <property type="entry name" value="GAL4"/>
    <property type="match status" value="1"/>
</dbReference>
<dbReference type="SMART" id="SM00066">
    <property type="entry name" value="GAL4"/>
    <property type="match status" value="1"/>
</dbReference>
<dbReference type="InterPro" id="IPR001138">
    <property type="entry name" value="Zn2Cys6_DnaBD"/>
</dbReference>
<protein>
    <submittedName>
        <fullName evidence="4">Nitrate assimilation regulatory protein nirA</fullName>
    </submittedName>
</protein>